<dbReference type="InterPro" id="IPR029071">
    <property type="entry name" value="Ubiquitin-like_domsf"/>
</dbReference>
<feature type="compositionally biased region" description="Low complexity" evidence="6">
    <location>
        <begin position="287"/>
        <end position="307"/>
    </location>
</feature>
<feature type="region of interest" description="Disordered" evidence="6">
    <location>
        <begin position="383"/>
        <end position="433"/>
    </location>
</feature>
<accession>A0AAN6IUZ7</accession>
<dbReference type="PANTHER" id="PTHR12943">
    <property type="entry name" value="HOMOCYSTEINE-RESPONSIVE ENDOPLASMIC RETICULUM-RESIDENT UNIQUITIN-LIKE DOMAIN HERPUD PROTEIN FAMILY MEMBER"/>
    <property type="match status" value="1"/>
</dbReference>
<feature type="compositionally biased region" description="Polar residues" evidence="6">
    <location>
        <begin position="264"/>
        <end position="286"/>
    </location>
</feature>
<dbReference type="PANTHER" id="PTHR12943:SF27">
    <property type="entry name" value="HOMOCYSTEINE-INDUCED ENDOPLASMIC RETICULUM PROTEIN, ISOFORM A"/>
    <property type="match status" value="1"/>
</dbReference>
<dbReference type="GO" id="GO:0030968">
    <property type="term" value="P:endoplasmic reticulum unfolded protein response"/>
    <property type="evidence" value="ECO:0007669"/>
    <property type="project" value="TreeGrafter"/>
</dbReference>
<comment type="caution">
    <text evidence="8">The sequence shown here is derived from an EMBL/GenBank/DDBJ whole genome shotgun (WGS) entry which is preliminary data.</text>
</comment>
<feature type="compositionally biased region" description="Basic and acidic residues" evidence="6">
    <location>
        <begin position="616"/>
        <end position="631"/>
    </location>
</feature>
<evidence type="ECO:0000256" key="6">
    <source>
        <dbReference type="SAM" id="MobiDB-lite"/>
    </source>
</evidence>
<evidence type="ECO:0000259" key="7">
    <source>
        <dbReference type="PROSITE" id="PS50053"/>
    </source>
</evidence>
<dbReference type="SUPFAM" id="SSF54236">
    <property type="entry name" value="Ubiquitin-like"/>
    <property type="match status" value="1"/>
</dbReference>
<dbReference type="EMBL" id="JAJGCB010000008">
    <property type="protein sequence ID" value="KAJ8991213.1"/>
    <property type="molecule type" value="Genomic_DNA"/>
</dbReference>
<dbReference type="Proteomes" id="UP001161757">
    <property type="component" value="Unassembled WGS sequence"/>
</dbReference>
<evidence type="ECO:0000256" key="1">
    <source>
        <dbReference type="ARBA" id="ARBA00004370"/>
    </source>
</evidence>
<protein>
    <recommendedName>
        <fullName evidence="7">Ubiquitin-like domain-containing protein</fullName>
    </recommendedName>
</protein>
<sequence>MSETNDNQASPSSHPPPEPSSLRPNHVYLRVIYLVTGNPRPPHNLGQVNLDTTVSALKDRIQNDLPEHPAPSEQRLIYQGRPLLRNESTLKEVLRLDSGAAVGPLPYTIHIVIHPRQDAASTANAPDTANPPVAPPRHLDRLNPIRAVEASAARLQESLARIQQQIEVNRADLANVQQRIGFQHPHTANGQPTPAAPALNAQAAFAVPLPLLFTAGQALGQPHAVHPNNLQGQGQAVPSRLRSPGMAPPLQPQLVFPPQPPQFTMGTRTQPTGPTSQASQSGHTPDQAQTQPTNPAAPNPQATSAPQVPLPQFQTHHQIFTGQPIPGQLVAPILPAHFQAHFARHPLGVNTNPSAMAWIVSSPAGPEGLLFAPGHGFFTTSPQHVPDPSPERNVSTINHPPARSAPLPQEGNGALNNNARRAHPRRGRRRDVPALPQARRIEVDNDLFGFLIQRGWLFLRLYLLMFVFSEPGSWRRWLLIVVAAIVCLQPRNGPLARAMTAARLHLDNLIFPPVAQPRPAQANQQPLNQPHADATGDGPVDRSGQRPVNVRGAVQMTPEEAAARLIRQHQDGVRGSWRDTLYRIEQSTALFLASLVPGVGERYVRAREEARRATERLEQERLRAQEEEAARTQEAANSGENQPDGAIQEAADSQHGDAKAQGPVEQSTSTSVEAHEDGSSSAGLRNRER</sequence>
<feature type="domain" description="Ubiquitin-like" evidence="7">
    <location>
        <begin position="47"/>
        <end position="92"/>
    </location>
</feature>
<reference evidence="8" key="1">
    <citation type="submission" date="2023-01" db="EMBL/GenBank/DDBJ databases">
        <title>Exophiala dermititidis isolated from Cystic Fibrosis Patient.</title>
        <authorList>
            <person name="Kurbessoian T."/>
            <person name="Crocker A."/>
            <person name="Murante D."/>
            <person name="Hogan D.A."/>
            <person name="Stajich J.E."/>
        </authorList>
    </citation>
    <scope>NUCLEOTIDE SEQUENCE</scope>
    <source>
        <strain evidence="8">Ex8</strain>
    </source>
</reference>
<keyword evidence="4" id="KW-0472">Membrane</keyword>
<dbReference type="InterPro" id="IPR039751">
    <property type="entry name" value="HERPUD1/2"/>
</dbReference>
<feature type="region of interest" description="Disordered" evidence="6">
    <location>
        <begin position="517"/>
        <end position="546"/>
    </location>
</feature>
<dbReference type="GO" id="GO:0016020">
    <property type="term" value="C:membrane"/>
    <property type="evidence" value="ECO:0007669"/>
    <property type="project" value="UniProtKB-SubCell"/>
</dbReference>
<dbReference type="Pfam" id="PF00240">
    <property type="entry name" value="ubiquitin"/>
    <property type="match status" value="1"/>
</dbReference>
<feature type="compositionally biased region" description="Basic residues" evidence="6">
    <location>
        <begin position="420"/>
        <end position="429"/>
    </location>
</feature>
<keyword evidence="5" id="KW-0175">Coiled coil</keyword>
<comment type="subcellular location">
    <subcellularLocation>
        <location evidence="1">Membrane</location>
    </subcellularLocation>
</comment>
<evidence type="ECO:0000313" key="9">
    <source>
        <dbReference type="Proteomes" id="UP001161757"/>
    </source>
</evidence>
<feature type="region of interest" description="Disordered" evidence="6">
    <location>
        <begin position="1"/>
        <end position="23"/>
    </location>
</feature>
<dbReference type="InterPro" id="IPR000626">
    <property type="entry name" value="Ubiquitin-like_dom"/>
</dbReference>
<evidence type="ECO:0000256" key="5">
    <source>
        <dbReference type="SAM" id="Coils"/>
    </source>
</evidence>
<feature type="region of interest" description="Disordered" evidence="6">
    <location>
        <begin position="118"/>
        <end position="137"/>
    </location>
</feature>
<organism evidence="8 9">
    <name type="scientific">Exophiala dermatitidis</name>
    <name type="common">Black yeast-like fungus</name>
    <name type="synonym">Wangiella dermatitidis</name>
    <dbReference type="NCBI Taxonomy" id="5970"/>
    <lineage>
        <taxon>Eukaryota</taxon>
        <taxon>Fungi</taxon>
        <taxon>Dikarya</taxon>
        <taxon>Ascomycota</taxon>
        <taxon>Pezizomycotina</taxon>
        <taxon>Eurotiomycetes</taxon>
        <taxon>Chaetothyriomycetidae</taxon>
        <taxon>Chaetothyriales</taxon>
        <taxon>Herpotrichiellaceae</taxon>
        <taxon>Exophiala</taxon>
    </lineage>
</organism>
<keyword evidence="3" id="KW-1133">Transmembrane helix</keyword>
<dbReference type="AlphaFoldDB" id="A0AAN6IUZ7"/>
<feature type="region of interest" description="Disordered" evidence="6">
    <location>
        <begin position="616"/>
        <end position="689"/>
    </location>
</feature>
<evidence type="ECO:0000256" key="4">
    <source>
        <dbReference type="ARBA" id="ARBA00023136"/>
    </source>
</evidence>
<dbReference type="Gene3D" id="3.10.20.90">
    <property type="entry name" value="Phosphatidylinositol 3-kinase Catalytic Subunit, Chain A, domain 1"/>
    <property type="match status" value="1"/>
</dbReference>
<feature type="coiled-coil region" evidence="5">
    <location>
        <begin position="145"/>
        <end position="179"/>
    </location>
</feature>
<evidence type="ECO:0000256" key="3">
    <source>
        <dbReference type="ARBA" id="ARBA00022989"/>
    </source>
</evidence>
<dbReference type="PROSITE" id="PS50053">
    <property type="entry name" value="UBIQUITIN_2"/>
    <property type="match status" value="1"/>
</dbReference>
<evidence type="ECO:0000313" key="8">
    <source>
        <dbReference type="EMBL" id="KAJ8991213.1"/>
    </source>
</evidence>
<feature type="compositionally biased region" description="Low complexity" evidence="6">
    <location>
        <begin position="517"/>
        <end position="532"/>
    </location>
</feature>
<feature type="region of interest" description="Disordered" evidence="6">
    <location>
        <begin position="223"/>
        <end position="308"/>
    </location>
</feature>
<keyword evidence="2" id="KW-0812">Transmembrane</keyword>
<evidence type="ECO:0000256" key="2">
    <source>
        <dbReference type="ARBA" id="ARBA00022692"/>
    </source>
</evidence>
<gene>
    <name evidence="8" type="ORF">HRR80_004559</name>
</gene>
<name>A0AAN6IUZ7_EXODE</name>
<proteinExistence type="predicted"/>
<feature type="compositionally biased region" description="Pro residues" evidence="6">
    <location>
        <begin position="246"/>
        <end position="261"/>
    </location>
</feature>